<dbReference type="RefSeq" id="YP_010755868.1">
    <property type="nucleotide sequence ID" value="NC_073474.1"/>
</dbReference>
<feature type="compositionally biased region" description="Basic and acidic residues" evidence="1">
    <location>
        <begin position="194"/>
        <end position="209"/>
    </location>
</feature>
<protein>
    <submittedName>
        <fullName evidence="2">Uncharacterized protein</fullName>
    </submittedName>
</protein>
<dbReference type="GeneID" id="80020541"/>
<gene>
    <name evidence="2" type="primary">128</name>
    <name evidence="2" type="ORF">SEA_VANLEE_128</name>
</gene>
<dbReference type="KEGG" id="vg:80020541"/>
<sequence>MTMGLFRRPLKKQHRAALRKASGNGGERRVRDASYWGVPEGTPISQAKKIRQAKGLSATPGRSGGGTPKPKADPDVRRGRGIDTRPKADPVGKVDESSVGRRGTDASRVSRVVKDRANAPSGVLERTAKGLPKGSRERKLIEAELAGRKGENTAANNARRQAGQMTPAPAKRKRRLSDLEAYEKRVGLAPIGETNHEDAQLGAARERTAAGRRSSGAPRQKPSESASAGWAKTMSDSELDFAVKKDRRVVNDPDASAAERKAARTRVAQAQAEKARRGR</sequence>
<reference evidence="2" key="1">
    <citation type="submission" date="2021-04" db="EMBL/GenBank/DDBJ databases">
        <authorList>
            <person name="Barnhill K.B."/>
            <person name="Biggs A.M."/>
            <person name="Bland J."/>
            <person name="Choudhary H.M."/>
            <person name="Crogan R.E."/>
            <person name="Finocchiaro A.B."/>
            <person name="Franco V."/>
            <person name="Fuller T.A."/>
            <person name="Hanwacker C.G."/>
            <person name="Howard Z.E."/>
            <person name="Iqbal M."/>
            <person name="Mathew A.M."/>
            <person name="Miller S."/>
            <person name="Padhye S."/>
            <person name="Rainey E."/>
            <person name="Rodriguez A."/>
            <person name="Stewart E."/>
            <person name="Otero L.A."/>
            <person name="Chase M.A."/>
            <person name="Pollenz R.S."/>
            <person name="Garlena R.A."/>
            <person name="Russell D.A."/>
            <person name="Jacobs-Sera D."/>
            <person name="Hatfull G.F."/>
        </authorList>
    </citation>
    <scope>NUCLEOTIDE SEQUENCE</scope>
</reference>
<organism evidence="2 3">
    <name type="scientific">Gordonia phage VanLee</name>
    <dbReference type="NCBI Taxonomy" id="2845816"/>
    <lineage>
        <taxon>Viruses</taxon>
        <taxon>Duplodnaviria</taxon>
        <taxon>Heunggongvirae</taxon>
        <taxon>Uroviricota</taxon>
        <taxon>Caudoviricetes</taxon>
        <taxon>Kruegerviridae</taxon>
        <taxon>Vanleevirus</taxon>
        <taxon>Vanleevirus vanlee</taxon>
    </lineage>
</organism>
<evidence type="ECO:0000256" key="1">
    <source>
        <dbReference type="SAM" id="MobiDB-lite"/>
    </source>
</evidence>
<name>A0A8F2D9J1_9CAUD</name>
<dbReference type="Proteomes" id="UP000683422">
    <property type="component" value="Segment"/>
</dbReference>
<evidence type="ECO:0000313" key="2">
    <source>
        <dbReference type="EMBL" id="QWS68244.1"/>
    </source>
</evidence>
<accession>A0A8F2D9J1</accession>
<dbReference type="EMBL" id="MZ028627">
    <property type="protein sequence ID" value="QWS68244.1"/>
    <property type="molecule type" value="Genomic_DNA"/>
</dbReference>
<evidence type="ECO:0000313" key="3">
    <source>
        <dbReference type="Proteomes" id="UP000683422"/>
    </source>
</evidence>
<feature type="compositionally biased region" description="Basic and acidic residues" evidence="1">
    <location>
        <begin position="134"/>
        <end position="151"/>
    </location>
</feature>
<keyword evidence="3" id="KW-1185">Reference proteome</keyword>
<feature type="compositionally biased region" description="Basic residues" evidence="1">
    <location>
        <begin position="8"/>
        <end position="18"/>
    </location>
</feature>
<feature type="compositionally biased region" description="Basic and acidic residues" evidence="1">
    <location>
        <begin position="70"/>
        <end position="105"/>
    </location>
</feature>
<feature type="compositionally biased region" description="Basic and acidic residues" evidence="1">
    <location>
        <begin position="176"/>
        <end position="186"/>
    </location>
</feature>
<feature type="region of interest" description="Disordered" evidence="1">
    <location>
        <begin position="1"/>
        <end position="279"/>
    </location>
</feature>
<proteinExistence type="predicted"/>
<feature type="compositionally biased region" description="Basic and acidic residues" evidence="1">
    <location>
        <begin position="241"/>
        <end position="262"/>
    </location>
</feature>